<dbReference type="PROSITE" id="PS50048">
    <property type="entry name" value="ZN2_CY6_FUNGAL_2"/>
    <property type="match status" value="1"/>
</dbReference>
<accession>A0A2T4C0Q6</accession>
<evidence type="ECO:0000256" key="1">
    <source>
        <dbReference type="ARBA" id="ARBA00023242"/>
    </source>
</evidence>
<dbReference type="Pfam" id="PF00172">
    <property type="entry name" value="Zn_clus"/>
    <property type="match status" value="1"/>
</dbReference>
<dbReference type="EMBL" id="KZ679134">
    <property type="protein sequence ID" value="PTB75139.1"/>
    <property type="molecule type" value="Genomic_DNA"/>
</dbReference>
<evidence type="ECO:0000313" key="4">
    <source>
        <dbReference type="EMBL" id="PTB75139.1"/>
    </source>
</evidence>
<gene>
    <name evidence="4" type="ORF">M440DRAFT_337851</name>
</gene>
<feature type="region of interest" description="Disordered" evidence="2">
    <location>
        <begin position="73"/>
        <end position="93"/>
    </location>
</feature>
<keyword evidence="5" id="KW-1185">Reference proteome</keyword>
<dbReference type="STRING" id="983965.A0A2T4C0Q6"/>
<dbReference type="AlphaFoldDB" id="A0A2T4C0Q6"/>
<organism evidence="4 5">
    <name type="scientific">Trichoderma longibrachiatum ATCC 18648</name>
    <dbReference type="NCBI Taxonomy" id="983965"/>
    <lineage>
        <taxon>Eukaryota</taxon>
        <taxon>Fungi</taxon>
        <taxon>Dikarya</taxon>
        <taxon>Ascomycota</taxon>
        <taxon>Pezizomycotina</taxon>
        <taxon>Sordariomycetes</taxon>
        <taxon>Hypocreomycetidae</taxon>
        <taxon>Hypocreales</taxon>
        <taxon>Hypocreaceae</taxon>
        <taxon>Trichoderma</taxon>
    </lineage>
</organism>
<dbReference type="Proteomes" id="UP000240760">
    <property type="component" value="Unassembled WGS sequence"/>
</dbReference>
<feature type="domain" description="Zn(2)-C6 fungal-type" evidence="3">
    <location>
        <begin position="17"/>
        <end position="47"/>
    </location>
</feature>
<dbReference type="InterPro" id="IPR036864">
    <property type="entry name" value="Zn2-C6_fun-type_DNA-bd_sf"/>
</dbReference>
<evidence type="ECO:0000313" key="5">
    <source>
        <dbReference type="Proteomes" id="UP000240760"/>
    </source>
</evidence>
<dbReference type="OrthoDB" id="103819at2759"/>
<dbReference type="InterPro" id="IPR001138">
    <property type="entry name" value="Zn2Cys6_DnaBD"/>
</dbReference>
<dbReference type="GO" id="GO:0008270">
    <property type="term" value="F:zinc ion binding"/>
    <property type="evidence" value="ECO:0007669"/>
    <property type="project" value="InterPro"/>
</dbReference>
<dbReference type="Gene3D" id="4.10.240.10">
    <property type="entry name" value="Zn(2)-C6 fungal-type DNA-binding domain"/>
    <property type="match status" value="1"/>
</dbReference>
<dbReference type="GO" id="GO:0000981">
    <property type="term" value="F:DNA-binding transcription factor activity, RNA polymerase II-specific"/>
    <property type="evidence" value="ECO:0007669"/>
    <property type="project" value="InterPro"/>
</dbReference>
<sequence length="136" mass="15517">MSQNTPSSQRASLARFARAHCRQKKIKCSRELPKCAACRPWPGDCVYHRLSPTSQPAQTTPVQVSTKAPINLAQEHQQRRSTPLPRRESLGHPLRRNQCLPQHFCRKSRSLRSVLHLSRVRSQGADIFITRRRGCA</sequence>
<proteinExistence type="predicted"/>
<dbReference type="SUPFAM" id="SSF57701">
    <property type="entry name" value="Zn2/Cys6 DNA-binding domain"/>
    <property type="match status" value="1"/>
</dbReference>
<evidence type="ECO:0000259" key="3">
    <source>
        <dbReference type="PROSITE" id="PS50048"/>
    </source>
</evidence>
<dbReference type="SMART" id="SM00066">
    <property type="entry name" value="GAL4"/>
    <property type="match status" value="1"/>
</dbReference>
<reference evidence="4 5" key="1">
    <citation type="submission" date="2016-07" db="EMBL/GenBank/DDBJ databases">
        <title>Multiple horizontal gene transfer events from other fungi enriched the ability of initially mycotrophic Trichoderma (Ascomycota) to feed on dead plant biomass.</title>
        <authorList>
            <consortium name="DOE Joint Genome Institute"/>
            <person name="Aerts A."/>
            <person name="Atanasova L."/>
            <person name="Chenthamara K."/>
            <person name="Zhang J."/>
            <person name="Grujic M."/>
            <person name="Henrissat B."/>
            <person name="Kuo A."/>
            <person name="Salamov A."/>
            <person name="Lipzen A."/>
            <person name="Labutti K."/>
            <person name="Barry K."/>
            <person name="Miao Y."/>
            <person name="Rahimi M.J."/>
            <person name="Shen Q."/>
            <person name="Grigoriev I.V."/>
            <person name="Kubicek C.P."/>
            <person name="Druzhinina I.S."/>
        </authorList>
    </citation>
    <scope>NUCLEOTIDE SEQUENCE [LARGE SCALE GENOMIC DNA]</scope>
    <source>
        <strain evidence="4 5">ATCC 18648</strain>
    </source>
</reference>
<protein>
    <recommendedName>
        <fullName evidence="3">Zn(2)-C6 fungal-type domain-containing protein</fullName>
    </recommendedName>
</protein>
<evidence type="ECO:0000256" key="2">
    <source>
        <dbReference type="SAM" id="MobiDB-lite"/>
    </source>
</evidence>
<name>A0A2T4C0Q6_TRILO</name>
<keyword evidence="1" id="KW-0539">Nucleus</keyword>